<protein>
    <submittedName>
        <fullName evidence="4">Winged helix-turn-helix domain-containing protein</fullName>
    </submittedName>
</protein>
<dbReference type="Gene3D" id="3.40.50.10070">
    <property type="entry name" value="TolB, N-terminal domain"/>
    <property type="match status" value="1"/>
</dbReference>
<evidence type="ECO:0000313" key="4">
    <source>
        <dbReference type="EMBL" id="MCG2625272.1"/>
    </source>
</evidence>
<dbReference type="Gene3D" id="1.10.10.10">
    <property type="entry name" value="Winged helix-like DNA-binding domain superfamily/Winged helix DNA-binding domain"/>
    <property type="match status" value="1"/>
</dbReference>
<evidence type="ECO:0000256" key="1">
    <source>
        <dbReference type="ARBA" id="ARBA00023125"/>
    </source>
</evidence>
<dbReference type="CDD" id="cd00383">
    <property type="entry name" value="trans_reg_C"/>
    <property type="match status" value="1"/>
</dbReference>
<evidence type="ECO:0000256" key="2">
    <source>
        <dbReference type="PROSITE-ProRule" id="PRU01091"/>
    </source>
</evidence>
<dbReference type="GO" id="GO:0000160">
    <property type="term" value="P:phosphorelay signal transduction system"/>
    <property type="evidence" value="ECO:0007669"/>
    <property type="project" value="InterPro"/>
</dbReference>
<dbReference type="SUPFAM" id="SSF46894">
    <property type="entry name" value="C-terminal effector domain of the bipartite response regulators"/>
    <property type="match status" value="1"/>
</dbReference>
<dbReference type="Pfam" id="PF00486">
    <property type="entry name" value="Trans_reg_C"/>
    <property type="match status" value="1"/>
</dbReference>
<dbReference type="GO" id="GO:0006355">
    <property type="term" value="P:regulation of DNA-templated transcription"/>
    <property type="evidence" value="ECO:0007669"/>
    <property type="project" value="InterPro"/>
</dbReference>
<dbReference type="GO" id="GO:0003677">
    <property type="term" value="F:DNA binding"/>
    <property type="evidence" value="ECO:0007669"/>
    <property type="project" value="UniProtKB-UniRule"/>
</dbReference>
<reference evidence="4" key="1">
    <citation type="submission" date="2022-01" db="EMBL/GenBank/DDBJ databases">
        <title>Genome sequnece data of strain Bradyrhizobium sp. nov.</title>
        <authorList>
            <person name="Zhang J."/>
        </authorList>
    </citation>
    <scope>NUCLEOTIDE SEQUENCE</scope>
    <source>
        <strain evidence="4">WYCCWR 13023</strain>
    </source>
</reference>
<dbReference type="InterPro" id="IPR036388">
    <property type="entry name" value="WH-like_DNA-bd_sf"/>
</dbReference>
<dbReference type="InterPro" id="IPR011990">
    <property type="entry name" value="TPR-like_helical_dom_sf"/>
</dbReference>
<dbReference type="RefSeq" id="WP_237889526.1">
    <property type="nucleotide sequence ID" value="NZ_JAKLTY010000001.1"/>
</dbReference>
<comment type="caution">
    <text evidence="4">The sequence shown here is derived from an EMBL/GenBank/DDBJ whole genome shotgun (WGS) entry which is preliminary data.</text>
</comment>
<organism evidence="4 5">
    <name type="scientific">Bradyrhizobium zhengyangense</name>
    <dbReference type="NCBI Taxonomy" id="2911009"/>
    <lineage>
        <taxon>Bacteria</taxon>
        <taxon>Pseudomonadati</taxon>
        <taxon>Pseudomonadota</taxon>
        <taxon>Alphaproteobacteria</taxon>
        <taxon>Hyphomicrobiales</taxon>
        <taxon>Nitrobacteraceae</taxon>
        <taxon>Bradyrhizobium</taxon>
    </lineage>
</organism>
<keyword evidence="1 2" id="KW-0238">DNA-binding</keyword>
<dbReference type="Gene3D" id="1.25.40.10">
    <property type="entry name" value="Tetratricopeptide repeat domain"/>
    <property type="match status" value="2"/>
</dbReference>
<dbReference type="InterPro" id="IPR001867">
    <property type="entry name" value="OmpR/PhoB-type_DNA-bd"/>
</dbReference>
<name>A0A9X1R5C8_9BRAD</name>
<feature type="domain" description="OmpR/PhoB-type" evidence="3">
    <location>
        <begin position="2"/>
        <end position="100"/>
    </location>
</feature>
<dbReference type="PROSITE" id="PS51755">
    <property type="entry name" value="OMPR_PHOB"/>
    <property type="match status" value="1"/>
</dbReference>
<proteinExistence type="predicted"/>
<sequence>MHLLYSFSIFTLDTERRELRRGAETLSVAPQVFDLLNYLIRNRDRVVSKDELIAGVWNGRIVSDAALTTRINGARCAIGDTGEKQDLIKTLPRKGFRFVGAVREAESSAIETIGSVERTGGAPPRLSIVVLPFTNLGADREQDYFVDGVTENLTTDLSRIAGSFVIARNSAFSYEGRAVDVRQVGRELNVRYVLEGSVQRSGKRLRMNVQLIDAISGQHLWAERFEKSVVDLFDLQDEIVSWLANTLGRQLIEAEAQRAERTLHPDAMDLYFQGRAWLMKGFSPECLTQARSFFERSLSYDSGNVEAMIGLANVDTAVGTSFTTDDAPARFAAAEAMVNKALSIRPNRTSAHLARGWVQIFTYRAAQGVREFEHALALNSNIASAHAAIGFAKFYMGRAAETEGHIFDALRLSPRDVEAYQWACFVGVAKLQLGLDVEAVSWLRRSTEANRNFPIAHLALAAALGLTGALDEAQTAARTGLALNSRFTIRRFVTAQQSDNPTFLAGVEHVCEGFRLAGVPEE</sequence>
<accession>A0A9X1R5C8</accession>
<dbReference type="EMBL" id="JAKLTY010000001">
    <property type="protein sequence ID" value="MCG2625272.1"/>
    <property type="molecule type" value="Genomic_DNA"/>
</dbReference>
<gene>
    <name evidence="4" type="ORF">L6654_01450</name>
</gene>
<evidence type="ECO:0000259" key="3">
    <source>
        <dbReference type="PROSITE" id="PS51755"/>
    </source>
</evidence>
<dbReference type="Proteomes" id="UP001139054">
    <property type="component" value="Unassembled WGS sequence"/>
</dbReference>
<dbReference type="AlphaFoldDB" id="A0A9X1R5C8"/>
<dbReference type="SUPFAM" id="SSF48452">
    <property type="entry name" value="TPR-like"/>
    <property type="match status" value="1"/>
</dbReference>
<evidence type="ECO:0000313" key="5">
    <source>
        <dbReference type="Proteomes" id="UP001139054"/>
    </source>
</evidence>
<feature type="DNA-binding region" description="OmpR/PhoB-type" evidence="2">
    <location>
        <begin position="2"/>
        <end position="100"/>
    </location>
</feature>
<dbReference type="InterPro" id="IPR016032">
    <property type="entry name" value="Sig_transdc_resp-reg_C-effctor"/>
</dbReference>
<dbReference type="SMART" id="SM00862">
    <property type="entry name" value="Trans_reg_C"/>
    <property type="match status" value="1"/>
</dbReference>